<dbReference type="InterPro" id="IPR041492">
    <property type="entry name" value="HAD_2"/>
</dbReference>
<dbReference type="InterPro" id="IPR023198">
    <property type="entry name" value="PGP-like_dom2"/>
</dbReference>
<dbReference type="Proteomes" id="UP001177160">
    <property type="component" value="Unassembled WGS sequence"/>
</dbReference>
<dbReference type="Gene3D" id="1.10.150.240">
    <property type="entry name" value="Putative phosphatase, domain 2"/>
    <property type="match status" value="1"/>
</dbReference>
<dbReference type="RefSeq" id="WP_263607907.1">
    <property type="nucleotide sequence ID" value="NZ_JAOVQM010000002.1"/>
</dbReference>
<dbReference type="Pfam" id="PF00149">
    <property type="entry name" value="Metallophos"/>
    <property type="match status" value="1"/>
</dbReference>
<dbReference type="InterPro" id="IPR036412">
    <property type="entry name" value="HAD-like_sf"/>
</dbReference>
<name>A0ABT2Y4T4_9MOLU</name>
<sequence>MYKTILFDMDGTLIESNDLVLDIYQSLVKLHPPKVSLKSIPVADVLAKGYPEVLEMLYGKKRPDLIEEIYRIHSELAVNHLKLYPNTLDILESLKSRGIKLYIITSELRKIAIAELTGLSIFHFFEDIIAFEDVSRPKPDPEGIIKLITTKKLNKKEMMFVGDSISDAKAAKDAGILSIYMNWHKDASKMIYFDKTFHAFDELCSFTYDYEPVLTLKMKPNKPFKIVQFTDLHLMNDMKDLKTKGLIKKMIAEHKPDFIVFTGDQTMSKDSPKLYKDLGAYMGQFKTPWSFIFGNHDTDEGVAYEALIEQINDANYLSYKPGNPKYGYSNYFIEVKDKKLTKGLLFMMDSHVDAFYIIDQKPTWGYGSLKDEQLLWMDSVVNQYHLPFEKVPSSLLFCHIPPYEFKSVTPEQKQDYIGSYHETPCTPPIPNHMMEILSKKNSCKGIFVGHDHYNDYAFYHNQVLLAYGRVSGYYDYGPKGFKKGCRVIELNHDGEINTYVSIL</sequence>
<dbReference type="GO" id="GO:0016787">
    <property type="term" value="F:hydrolase activity"/>
    <property type="evidence" value="ECO:0007669"/>
    <property type="project" value="UniProtKB-KW"/>
</dbReference>
<dbReference type="NCBIfam" id="TIGR01549">
    <property type="entry name" value="HAD-SF-IA-v1"/>
    <property type="match status" value="1"/>
</dbReference>
<evidence type="ECO:0000259" key="1">
    <source>
        <dbReference type="Pfam" id="PF00149"/>
    </source>
</evidence>
<reference evidence="2" key="1">
    <citation type="submission" date="2022-09" db="EMBL/GenBank/DDBJ databases">
        <title>Novel Mycoplasma species identified in domestic and wild animals.</title>
        <authorList>
            <person name="Volokhov D.V."/>
            <person name="Furtak V.A."/>
            <person name="Zagorodnyaya T.A."/>
        </authorList>
    </citation>
    <scope>NUCLEOTIDE SEQUENCE</scope>
    <source>
        <strain evidence="2">Oakley</strain>
    </source>
</reference>
<keyword evidence="2" id="KW-0378">Hydrolase</keyword>
<dbReference type="InterPro" id="IPR029052">
    <property type="entry name" value="Metallo-depent_PP-like"/>
</dbReference>
<dbReference type="PRINTS" id="PR00413">
    <property type="entry name" value="HADHALOGNASE"/>
</dbReference>
<dbReference type="InterPro" id="IPR004843">
    <property type="entry name" value="Calcineurin-like_PHP"/>
</dbReference>
<dbReference type="EMBL" id="JAOVQM010000002">
    <property type="protein sequence ID" value="MCV2231754.1"/>
    <property type="molecule type" value="Genomic_DNA"/>
</dbReference>
<proteinExistence type="predicted"/>
<dbReference type="Gene3D" id="3.40.50.1000">
    <property type="entry name" value="HAD superfamily/HAD-like"/>
    <property type="match status" value="1"/>
</dbReference>
<organism evidence="2 3">
    <name type="scientific">Paracholeplasma manati</name>
    <dbReference type="NCBI Taxonomy" id="591373"/>
    <lineage>
        <taxon>Bacteria</taxon>
        <taxon>Bacillati</taxon>
        <taxon>Mycoplasmatota</taxon>
        <taxon>Mollicutes</taxon>
        <taxon>Acholeplasmatales</taxon>
        <taxon>Acholeplasmataceae</taxon>
        <taxon>Paracholeplasma</taxon>
    </lineage>
</organism>
<accession>A0ABT2Y4T4</accession>
<dbReference type="SUPFAM" id="SSF56784">
    <property type="entry name" value="HAD-like"/>
    <property type="match status" value="1"/>
</dbReference>
<dbReference type="PANTHER" id="PTHR32440">
    <property type="entry name" value="PHOSPHATASE DCR2-RELATED-RELATED"/>
    <property type="match status" value="1"/>
</dbReference>
<keyword evidence="3" id="KW-1185">Reference proteome</keyword>
<feature type="domain" description="Calcineurin-like phosphoesterase" evidence="1">
    <location>
        <begin position="224"/>
        <end position="453"/>
    </location>
</feature>
<dbReference type="SFLD" id="SFLDS00003">
    <property type="entry name" value="Haloacid_Dehalogenase"/>
    <property type="match status" value="1"/>
</dbReference>
<dbReference type="SUPFAM" id="SSF56300">
    <property type="entry name" value="Metallo-dependent phosphatases"/>
    <property type="match status" value="1"/>
</dbReference>
<evidence type="ECO:0000313" key="2">
    <source>
        <dbReference type="EMBL" id="MCV2231754.1"/>
    </source>
</evidence>
<protein>
    <submittedName>
        <fullName evidence="2">HAD-IA family hydrolase</fullName>
    </submittedName>
</protein>
<dbReference type="Pfam" id="PF13419">
    <property type="entry name" value="HAD_2"/>
    <property type="match status" value="1"/>
</dbReference>
<comment type="caution">
    <text evidence="2">The sequence shown here is derived from an EMBL/GenBank/DDBJ whole genome shotgun (WGS) entry which is preliminary data.</text>
</comment>
<evidence type="ECO:0000313" key="3">
    <source>
        <dbReference type="Proteomes" id="UP001177160"/>
    </source>
</evidence>
<dbReference type="InterPro" id="IPR006439">
    <property type="entry name" value="HAD-SF_hydro_IA"/>
</dbReference>
<gene>
    <name evidence="2" type="ORF">N7548_02830</name>
</gene>
<dbReference type="InterPro" id="IPR023214">
    <property type="entry name" value="HAD_sf"/>
</dbReference>
<dbReference type="Gene3D" id="3.60.21.10">
    <property type="match status" value="1"/>
</dbReference>
<dbReference type="SFLD" id="SFLDG01129">
    <property type="entry name" value="C1.5:_HAD__Beta-PGM__Phosphata"/>
    <property type="match status" value="1"/>
</dbReference>